<accession>A0A9P0ZC51</accession>
<keyword evidence="5" id="KW-0234">DNA repair</keyword>
<dbReference type="InterPro" id="IPR011989">
    <property type="entry name" value="ARM-like"/>
</dbReference>
<protein>
    <recommendedName>
        <fullName evidence="10">Sister chromatid cohesion protein PDS5 homolog A</fullName>
    </recommendedName>
</protein>
<dbReference type="EMBL" id="CAMAPE010000031">
    <property type="protein sequence ID" value="CAH9094678.1"/>
    <property type="molecule type" value="Genomic_DNA"/>
</dbReference>
<evidence type="ECO:0000256" key="3">
    <source>
        <dbReference type="ARBA" id="ARBA00022763"/>
    </source>
</evidence>
<dbReference type="GO" id="GO:0000785">
    <property type="term" value="C:chromatin"/>
    <property type="evidence" value="ECO:0007669"/>
    <property type="project" value="TreeGrafter"/>
</dbReference>
<dbReference type="CDD" id="cd19953">
    <property type="entry name" value="PDS5"/>
    <property type="match status" value="1"/>
</dbReference>
<proteinExistence type="predicted"/>
<dbReference type="InterPro" id="IPR016024">
    <property type="entry name" value="ARM-type_fold"/>
</dbReference>
<evidence type="ECO:0000256" key="4">
    <source>
        <dbReference type="ARBA" id="ARBA00022776"/>
    </source>
</evidence>
<dbReference type="PANTHER" id="PTHR12663">
    <property type="entry name" value="ANDROGEN INDUCED INHIBITOR OF PROLIFERATION AS3 / PDS5-RELATED"/>
    <property type="match status" value="1"/>
</dbReference>
<reference evidence="8" key="1">
    <citation type="submission" date="2022-07" db="EMBL/GenBank/DDBJ databases">
        <authorList>
            <person name="Macas J."/>
            <person name="Novak P."/>
            <person name="Neumann P."/>
        </authorList>
    </citation>
    <scope>NUCLEOTIDE SEQUENCE</scope>
</reference>
<keyword evidence="7" id="KW-0131">Cell cycle</keyword>
<dbReference type="PANTHER" id="PTHR12663:SF50">
    <property type="entry name" value="SISTER CHROMATID COHESION PROTEIN PDS5 HOMOLOG B"/>
    <property type="match status" value="1"/>
</dbReference>
<name>A0A9P0ZC51_CUSEU</name>
<dbReference type="OrthoDB" id="200660at2759"/>
<organism evidence="8 9">
    <name type="scientific">Cuscuta europaea</name>
    <name type="common">European dodder</name>
    <dbReference type="NCBI Taxonomy" id="41803"/>
    <lineage>
        <taxon>Eukaryota</taxon>
        <taxon>Viridiplantae</taxon>
        <taxon>Streptophyta</taxon>
        <taxon>Embryophyta</taxon>
        <taxon>Tracheophyta</taxon>
        <taxon>Spermatophyta</taxon>
        <taxon>Magnoliopsida</taxon>
        <taxon>eudicotyledons</taxon>
        <taxon>Gunneridae</taxon>
        <taxon>Pentapetalae</taxon>
        <taxon>asterids</taxon>
        <taxon>lamiids</taxon>
        <taxon>Solanales</taxon>
        <taxon>Convolvulaceae</taxon>
        <taxon>Cuscuteae</taxon>
        <taxon>Cuscuta</taxon>
        <taxon>Cuscuta subgen. Cuscuta</taxon>
    </lineage>
</organism>
<sequence length="1395" mass="157045">MVESDLETVDKFAEIGRKFDFHRVCPGKDTLVKLLKEAADALGHLQQSELLKSALTPLSSSLIRLGLVKHKDGDVRLLVGICFCEVIRVLAPNPCFSDTTFRDIFILLLSIFAEFGDTKHAFLEKRVQLLETVAKVRFCVLMLDIGSEDLVLKMFKTFFFVLREHHPLSVVVSMSSIMIDVLQEKMAENSDELLPSEGKLPEMLLDVILQNLLKDTKGISASKRLAVFIIQKYGGKLEHIIARFLISCILNRNAVGSVVKEYYHKIIYEIFQCAPQILISVIPNLTNELLTDQVDVRIKALDLIGKLLSLPGNHVAKEYRHLFMEFLNRFSDKSVEVRRNALSCAKTFCTANSVGTESLEVVSALEGRLLDLDEELRRKAVIVLCDLARINFKLISSKTISLVSDRLRDKKVSVREKALQKLLEVYHEYCKKCDAHVMDFSDSFEQIPCKILMLCNPKDSEEFKPQIVERLLSKDLFPASLSTKEITKHWAFIFKLFTPLHLKVLNIILSKKRRLQKEMQVYLALRKKDDGSEDIRMKIKTSVVKMSASFADPAKAEECFYKLNKVKDIGTLHALEMLLIEVAGGNAQAIRDNLMAIIGDGSPHFEFLQLLFNKCLFNIFNSEHVCFILDRLALDRFGLLEDSSVQLLLTIISASPSLLRGLEKQFQHLLLEKVIPFSDLLLQILANVPNIAINLSDIYSSLERLCLEGSRTQSKLACSVIAALDVTNEHSVFPDLCKKLVESLHMWCHIPTVLQSLGCLARHSVAAFEAHAQEVTDFVTKEIFQSMNAGTLEDGTLLEKSSNYSIDCKLKIYGLQVLVRGFLPHKHVRITRPIGFLLHIIEHMLQKGTFPHGVVSSGSDSFPSCSESDRAYIKLAAAKSVLRLSWRWDLHIPPQIFCFTVLMAKDQSPWIREHFLTKVQKLLKAHMIPWRYACALSFAMSDSADNLHCISMKKLEEFIKDYRNDARAYQTSGMLREVTDSPVYMIVFLIHALAHDPCFPPIESQDEEICTQFFRSLVLTLLVLVDINISGRDMVAITRDVSHLRNLFYAIKKAEDAVDDQMTHKLHILADIGICYLSSLGNISFSSSHPSGLVLLPSSLYKISPGHKCQGVGNSLMQCKFDKSFIKKILQHITSISLLARNTGKSCPKSQSDSFRTHSSKNLLPELEFCKKGNLPLIQISEHCDSPYSDPKEISETLNHSNGSVKENESMLSISTTVKRSDRGIDGEVTRDKEISSSQAMVECKLNQRGKHSVCLEENDPDNCIAHSTESERGNTSDYDVSQGIQRKGETLARHKTNLPSVDRCSFSGLVDGVDSYDSANKGSSGSHSRCCDNGKDSLRGCESNMVHTFNSTSDQQNVIVGKDIFHANLKKREQVLDDSCSSKVSRRTRRRKVN</sequence>
<dbReference type="GO" id="GO:0006281">
    <property type="term" value="P:DNA repair"/>
    <property type="evidence" value="ECO:0007669"/>
    <property type="project" value="UniProtKB-KW"/>
</dbReference>
<evidence type="ECO:0000256" key="6">
    <source>
        <dbReference type="ARBA" id="ARBA00023242"/>
    </source>
</evidence>
<dbReference type="GO" id="GO:0007064">
    <property type="term" value="P:mitotic sister chromatid cohesion"/>
    <property type="evidence" value="ECO:0007669"/>
    <property type="project" value="InterPro"/>
</dbReference>
<evidence type="ECO:0000256" key="1">
    <source>
        <dbReference type="ARBA" id="ARBA00004123"/>
    </source>
</evidence>
<dbReference type="Gene3D" id="1.25.10.10">
    <property type="entry name" value="Leucine-rich Repeat Variant"/>
    <property type="match status" value="1"/>
</dbReference>
<gene>
    <name evidence="8" type="ORF">CEURO_LOCUS12854</name>
</gene>
<dbReference type="GO" id="GO:0051301">
    <property type="term" value="P:cell division"/>
    <property type="evidence" value="ECO:0007669"/>
    <property type="project" value="UniProtKB-KW"/>
</dbReference>
<dbReference type="SUPFAM" id="SSF48371">
    <property type="entry name" value="ARM repeat"/>
    <property type="match status" value="1"/>
</dbReference>
<evidence type="ECO:0000256" key="7">
    <source>
        <dbReference type="ARBA" id="ARBA00023306"/>
    </source>
</evidence>
<evidence type="ECO:0008006" key="10">
    <source>
        <dbReference type="Google" id="ProtNLM"/>
    </source>
</evidence>
<keyword evidence="3" id="KW-0227">DNA damage</keyword>
<evidence type="ECO:0000256" key="2">
    <source>
        <dbReference type="ARBA" id="ARBA00022618"/>
    </source>
</evidence>
<dbReference type="Proteomes" id="UP001152484">
    <property type="component" value="Unassembled WGS sequence"/>
</dbReference>
<keyword evidence="4" id="KW-0498">Mitosis</keyword>
<dbReference type="GO" id="GO:0035825">
    <property type="term" value="P:homologous recombination"/>
    <property type="evidence" value="ECO:0007669"/>
    <property type="project" value="UniProtKB-ARBA"/>
</dbReference>
<keyword evidence="9" id="KW-1185">Reference proteome</keyword>
<keyword evidence="2" id="KW-0132">Cell division</keyword>
<comment type="caution">
    <text evidence="8">The sequence shown here is derived from an EMBL/GenBank/DDBJ whole genome shotgun (WGS) entry which is preliminary data.</text>
</comment>
<keyword evidence="6" id="KW-0539">Nucleus</keyword>
<evidence type="ECO:0000313" key="8">
    <source>
        <dbReference type="EMBL" id="CAH9094678.1"/>
    </source>
</evidence>
<dbReference type="GO" id="GO:0005634">
    <property type="term" value="C:nucleus"/>
    <property type="evidence" value="ECO:0007669"/>
    <property type="project" value="UniProtKB-SubCell"/>
</dbReference>
<evidence type="ECO:0000256" key="5">
    <source>
        <dbReference type="ARBA" id="ARBA00023204"/>
    </source>
</evidence>
<evidence type="ECO:0000313" key="9">
    <source>
        <dbReference type="Proteomes" id="UP001152484"/>
    </source>
</evidence>
<dbReference type="InterPro" id="IPR039776">
    <property type="entry name" value="Pds5"/>
</dbReference>
<dbReference type="Pfam" id="PF20168">
    <property type="entry name" value="PDS5"/>
    <property type="match status" value="1"/>
</dbReference>
<comment type="subcellular location">
    <subcellularLocation>
        <location evidence="1">Nucleus</location>
    </subcellularLocation>
</comment>